<dbReference type="Proteomes" id="UP001239111">
    <property type="component" value="Chromosome 3"/>
</dbReference>
<comment type="caution">
    <text evidence="1">The sequence shown here is derived from an EMBL/GenBank/DDBJ whole genome shotgun (WGS) entry which is preliminary data.</text>
</comment>
<sequence length="473" mass="54363">MELKEPKKKKQTPHEFKSSLPLVFGSKGELTTFHANLTALGSCVADPSEMEIIYKMGYFGKGSLSKSHPKFGRVRFGAPPIIRNRQWQRRQEWIREVQKLSIDTFFEDDKNENDQSKNDDKTSEHNESFEQAEGDDLNTSIDSKEAAINDQIDTSQLEPEKDEICTKKDLPSASNGQSRDIEILDSGKIVGKTNGQSDLMEVDEVVLDSTEEEDVSEISTDNLPLNSGLNDDLLFQDEQMPNPSEYNKNDPSIQGKVLVLPDSDSDTENYLDNIKPEVRPLNFPVRETLHLTFEETFFLMYGLGCLRVIDFDGKYLSIGETWDYFCKEQRYFLQKYVTYHYFRSKGWVVKPGLKYGGDYLLYKEGPPYYHSSYVVIIDVLDAVTFKRIESKALRNMTWNKFVGLERLAESVGKEILFAQILWPSSLPQDANPPSPDILSHFTLREVLWRRWKLSQDSHLTNVVDDDDEDEYSS</sequence>
<protein>
    <submittedName>
        <fullName evidence="1">Uncharacterized protein</fullName>
    </submittedName>
</protein>
<evidence type="ECO:0000313" key="2">
    <source>
        <dbReference type="Proteomes" id="UP001239111"/>
    </source>
</evidence>
<gene>
    <name evidence="1" type="ORF">QAD02_004059</name>
</gene>
<dbReference type="EMBL" id="CM056743">
    <property type="protein sequence ID" value="KAJ8672799.1"/>
    <property type="molecule type" value="Genomic_DNA"/>
</dbReference>
<evidence type="ECO:0000313" key="1">
    <source>
        <dbReference type="EMBL" id="KAJ8672799.1"/>
    </source>
</evidence>
<name>A0ACC2NR59_9HYME</name>
<reference evidence="1" key="1">
    <citation type="submission" date="2023-04" db="EMBL/GenBank/DDBJ databases">
        <title>A chromosome-level genome assembly of the parasitoid wasp Eretmocerus hayati.</title>
        <authorList>
            <person name="Zhong Y."/>
            <person name="Liu S."/>
            <person name="Liu Y."/>
        </authorList>
    </citation>
    <scope>NUCLEOTIDE SEQUENCE</scope>
    <source>
        <strain evidence="1">ZJU_SS_LIU_2023</strain>
    </source>
</reference>
<accession>A0ACC2NR59</accession>
<organism evidence="1 2">
    <name type="scientific">Eretmocerus hayati</name>
    <dbReference type="NCBI Taxonomy" id="131215"/>
    <lineage>
        <taxon>Eukaryota</taxon>
        <taxon>Metazoa</taxon>
        <taxon>Ecdysozoa</taxon>
        <taxon>Arthropoda</taxon>
        <taxon>Hexapoda</taxon>
        <taxon>Insecta</taxon>
        <taxon>Pterygota</taxon>
        <taxon>Neoptera</taxon>
        <taxon>Endopterygota</taxon>
        <taxon>Hymenoptera</taxon>
        <taxon>Apocrita</taxon>
        <taxon>Proctotrupomorpha</taxon>
        <taxon>Chalcidoidea</taxon>
        <taxon>Aphelinidae</taxon>
        <taxon>Aphelininae</taxon>
        <taxon>Eretmocerus</taxon>
    </lineage>
</organism>
<keyword evidence="2" id="KW-1185">Reference proteome</keyword>
<proteinExistence type="predicted"/>